<protein>
    <recommendedName>
        <fullName evidence="1">DUF4236 domain-containing protein</fullName>
    </recommendedName>
</protein>
<dbReference type="AlphaFoldDB" id="A0A1S1V482"/>
<accession>A0A1S1V482</accession>
<dbReference type="Proteomes" id="UP000180254">
    <property type="component" value="Unassembled WGS sequence"/>
</dbReference>
<gene>
    <name evidence="2" type="ORF">EUAN_22620</name>
</gene>
<name>A0A1S1V482_9FIRM</name>
<dbReference type="EMBL" id="MKIE01000014">
    <property type="protein sequence ID" value="OHW61412.1"/>
    <property type="molecule type" value="Genomic_DNA"/>
</dbReference>
<comment type="caution">
    <text evidence="2">The sequence shown here is derived from an EMBL/GenBank/DDBJ whole genome shotgun (WGS) entry which is preliminary data.</text>
</comment>
<reference evidence="2 3" key="1">
    <citation type="submission" date="2016-09" db="EMBL/GenBank/DDBJ databases">
        <title>Genome sequence of Eubacterium angustum.</title>
        <authorList>
            <person name="Poehlein A."/>
            <person name="Daniel R."/>
        </authorList>
    </citation>
    <scope>NUCLEOTIDE SEQUENCE [LARGE SCALE GENOMIC DNA]</scope>
    <source>
        <strain evidence="2 3">DSM 1989</strain>
    </source>
</reference>
<evidence type="ECO:0000313" key="2">
    <source>
        <dbReference type="EMBL" id="OHW61412.1"/>
    </source>
</evidence>
<evidence type="ECO:0000259" key="1">
    <source>
        <dbReference type="Pfam" id="PF14020"/>
    </source>
</evidence>
<dbReference type="InterPro" id="IPR025330">
    <property type="entry name" value="DUF4236"/>
</dbReference>
<evidence type="ECO:0000313" key="3">
    <source>
        <dbReference type="Proteomes" id="UP000180254"/>
    </source>
</evidence>
<sequence length="360" mass="40341">MGIRFRKSIKIAPGVRANFGTKSAGLSFGTRGMRYSVNSSGRRTATVGIPGTGLSYSTSSYGKSRSKTYADRQAFKELERQQKALEAEQEVAKYNNYIESIQSIHKECDDQINWDHINNCAPPFDLNSKGPAELKALEQINNYKPGIFAKIFKSLEKSQRSKLEDNLYTAMEADRDSFESWKNLNELSSMVLRGDLEGYLMVIDQMDPLDDLLEFGSGFEFGAVDKDTLIVNFDVKMDSVVPTESKSLTQTGRLSSKKIGKTAYYELAQDYVCSCAIRIARDMFALLPLTTVIVNAQDTVLDTSNGYHEVKTILSVKFDKDTVNSLNMDSIDPSDSLQNFEHNMKFLKTKGFQSVDEVLI</sequence>
<feature type="domain" description="DUF4236" evidence="1">
    <location>
        <begin position="4"/>
        <end position="57"/>
    </location>
</feature>
<proteinExistence type="predicted"/>
<dbReference type="STRING" id="39480.EUAN_22620"/>
<keyword evidence="3" id="KW-1185">Reference proteome</keyword>
<dbReference type="OrthoDB" id="983149at2"/>
<dbReference type="Pfam" id="PF14020">
    <property type="entry name" value="DUF4236"/>
    <property type="match status" value="1"/>
</dbReference>
<dbReference type="RefSeq" id="WP_071064522.1">
    <property type="nucleotide sequence ID" value="NZ_MKIE01000014.1"/>
</dbReference>
<organism evidence="2 3">
    <name type="scientific">Andreesenia angusta</name>
    <dbReference type="NCBI Taxonomy" id="39480"/>
    <lineage>
        <taxon>Bacteria</taxon>
        <taxon>Bacillati</taxon>
        <taxon>Bacillota</taxon>
        <taxon>Tissierellia</taxon>
        <taxon>Tissierellales</taxon>
        <taxon>Gottschalkiaceae</taxon>
        <taxon>Andreesenia</taxon>
    </lineage>
</organism>